<name>A0AA39UHN5_9AGAR</name>
<reference evidence="1" key="1">
    <citation type="submission" date="2023-06" db="EMBL/GenBank/DDBJ databases">
        <authorList>
            <consortium name="Lawrence Berkeley National Laboratory"/>
            <person name="Ahrendt S."/>
            <person name="Sahu N."/>
            <person name="Indic B."/>
            <person name="Wong-Bajracharya J."/>
            <person name="Merenyi Z."/>
            <person name="Ke H.-M."/>
            <person name="Monk M."/>
            <person name="Kocsube S."/>
            <person name="Drula E."/>
            <person name="Lipzen A."/>
            <person name="Balint B."/>
            <person name="Henrissat B."/>
            <person name="Andreopoulos B."/>
            <person name="Martin F.M."/>
            <person name="Harder C.B."/>
            <person name="Rigling D."/>
            <person name="Ford K.L."/>
            <person name="Foster G.D."/>
            <person name="Pangilinan J."/>
            <person name="Papanicolaou A."/>
            <person name="Barry K."/>
            <person name="LaButti K."/>
            <person name="Viragh M."/>
            <person name="Koriabine M."/>
            <person name="Yan M."/>
            <person name="Riley R."/>
            <person name="Champramary S."/>
            <person name="Plett K.L."/>
            <person name="Tsai I.J."/>
            <person name="Slot J."/>
            <person name="Sipos G."/>
            <person name="Plett J."/>
            <person name="Nagy L.G."/>
            <person name="Grigoriev I.V."/>
        </authorList>
    </citation>
    <scope>NUCLEOTIDE SEQUENCE</scope>
    <source>
        <strain evidence="1">ICMP 16352</strain>
    </source>
</reference>
<proteinExistence type="predicted"/>
<dbReference type="Proteomes" id="UP001175227">
    <property type="component" value="Unassembled WGS sequence"/>
</dbReference>
<protein>
    <submittedName>
        <fullName evidence="1">Uncharacterized protein</fullName>
    </submittedName>
</protein>
<keyword evidence="2" id="KW-1185">Reference proteome</keyword>
<comment type="caution">
    <text evidence="1">The sequence shown here is derived from an EMBL/GenBank/DDBJ whole genome shotgun (WGS) entry which is preliminary data.</text>
</comment>
<gene>
    <name evidence="1" type="ORF">IW261DRAFT_1336822</name>
</gene>
<sequence length="97" mass="11309">TQDWHAIELVMGWLKAFHVATTDMLTTRHPMLSTTHTIFHSLQSHLCDILHELPDDIAPQIKTGLIEAHRKLSNYYYKYDKSPLYTGPLICFYCFTL</sequence>
<evidence type="ECO:0000313" key="1">
    <source>
        <dbReference type="EMBL" id="KAK0479280.1"/>
    </source>
</evidence>
<evidence type="ECO:0000313" key="2">
    <source>
        <dbReference type="Proteomes" id="UP001175227"/>
    </source>
</evidence>
<accession>A0AA39UHN5</accession>
<feature type="non-terminal residue" evidence="1">
    <location>
        <position position="1"/>
    </location>
</feature>
<organism evidence="1 2">
    <name type="scientific">Armillaria novae-zelandiae</name>
    <dbReference type="NCBI Taxonomy" id="153914"/>
    <lineage>
        <taxon>Eukaryota</taxon>
        <taxon>Fungi</taxon>
        <taxon>Dikarya</taxon>
        <taxon>Basidiomycota</taxon>
        <taxon>Agaricomycotina</taxon>
        <taxon>Agaricomycetes</taxon>
        <taxon>Agaricomycetidae</taxon>
        <taxon>Agaricales</taxon>
        <taxon>Marasmiineae</taxon>
        <taxon>Physalacriaceae</taxon>
        <taxon>Armillaria</taxon>
    </lineage>
</organism>
<dbReference type="EMBL" id="JAUEPR010000012">
    <property type="protein sequence ID" value="KAK0479280.1"/>
    <property type="molecule type" value="Genomic_DNA"/>
</dbReference>
<dbReference type="AlphaFoldDB" id="A0AA39UHN5"/>